<dbReference type="OrthoDB" id="2418900at2759"/>
<comment type="caution">
    <text evidence="1">The sequence shown here is derived from an EMBL/GenBank/DDBJ whole genome shotgun (WGS) entry which is preliminary data.</text>
</comment>
<dbReference type="Pfam" id="PF18759">
    <property type="entry name" value="Plavaka"/>
    <property type="match status" value="1"/>
</dbReference>
<sequence length="108" mass="12622">MICADRNIRRIFLILAAYIADHPEQCLIACCKENHCPHCVVRPNQRGDHHHSPLRNVDETRTTLRHHQNGEDPHLFEDQGLHAIHYPFWAYLPHTDIFSCITPDEPLQ</sequence>
<dbReference type="InterPro" id="IPR041078">
    <property type="entry name" value="Plavaka"/>
</dbReference>
<gene>
    <name evidence="1" type="ORF">HD556DRAFT_1248583</name>
</gene>
<reference evidence="1" key="1">
    <citation type="journal article" date="2020" name="New Phytol.">
        <title>Comparative genomics reveals dynamic genome evolution in host specialist ectomycorrhizal fungi.</title>
        <authorList>
            <person name="Lofgren L.A."/>
            <person name="Nguyen N.H."/>
            <person name="Vilgalys R."/>
            <person name="Ruytinx J."/>
            <person name="Liao H.L."/>
            <person name="Branco S."/>
            <person name="Kuo A."/>
            <person name="LaButti K."/>
            <person name="Lipzen A."/>
            <person name="Andreopoulos W."/>
            <person name="Pangilinan J."/>
            <person name="Riley R."/>
            <person name="Hundley H."/>
            <person name="Na H."/>
            <person name="Barry K."/>
            <person name="Grigoriev I.V."/>
            <person name="Stajich J.E."/>
            <person name="Kennedy P.G."/>
        </authorList>
    </citation>
    <scope>NUCLEOTIDE SEQUENCE</scope>
    <source>
        <strain evidence="1">S12</strain>
    </source>
</reference>
<dbReference type="GeneID" id="64592547"/>
<organism evidence="1 2">
    <name type="scientific">Suillus plorans</name>
    <dbReference type="NCBI Taxonomy" id="116603"/>
    <lineage>
        <taxon>Eukaryota</taxon>
        <taxon>Fungi</taxon>
        <taxon>Dikarya</taxon>
        <taxon>Basidiomycota</taxon>
        <taxon>Agaricomycotina</taxon>
        <taxon>Agaricomycetes</taxon>
        <taxon>Agaricomycetidae</taxon>
        <taxon>Boletales</taxon>
        <taxon>Suillineae</taxon>
        <taxon>Suillaceae</taxon>
        <taxon>Suillus</taxon>
    </lineage>
</organism>
<evidence type="ECO:0000313" key="1">
    <source>
        <dbReference type="EMBL" id="KAG1786130.1"/>
    </source>
</evidence>
<evidence type="ECO:0000313" key="2">
    <source>
        <dbReference type="Proteomes" id="UP000719766"/>
    </source>
</evidence>
<proteinExistence type="predicted"/>
<name>A0A9P7ADK1_9AGAM</name>
<accession>A0A9P7ADK1</accession>
<dbReference type="AlphaFoldDB" id="A0A9P7ADK1"/>
<keyword evidence="2" id="KW-1185">Reference proteome</keyword>
<dbReference type="EMBL" id="JABBWE010000097">
    <property type="protein sequence ID" value="KAG1786130.1"/>
    <property type="molecule type" value="Genomic_DNA"/>
</dbReference>
<protein>
    <submittedName>
        <fullName evidence="1">Uncharacterized protein</fullName>
    </submittedName>
</protein>
<dbReference type="RefSeq" id="XP_041153600.1">
    <property type="nucleotide sequence ID" value="XM_041298783.1"/>
</dbReference>
<dbReference type="Proteomes" id="UP000719766">
    <property type="component" value="Unassembled WGS sequence"/>
</dbReference>